<keyword evidence="2" id="KW-1185">Reference proteome</keyword>
<protein>
    <submittedName>
        <fullName evidence="1">Uncharacterized protein</fullName>
    </submittedName>
</protein>
<accession>A0ACC0A640</accession>
<evidence type="ECO:0000313" key="2">
    <source>
        <dbReference type="Proteomes" id="UP001060085"/>
    </source>
</evidence>
<proteinExistence type="predicted"/>
<reference evidence="2" key="1">
    <citation type="journal article" date="2023" name="Nat. Plants">
        <title>Single-cell RNA sequencing provides a high-resolution roadmap for understanding the multicellular compartmentation of specialized metabolism.</title>
        <authorList>
            <person name="Sun S."/>
            <person name="Shen X."/>
            <person name="Li Y."/>
            <person name="Li Y."/>
            <person name="Wang S."/>
            <person name="Li R."/>
            <person name="Zhang H."/>
            <person name="Shen G."/>
            <person name="Guo B."/>
            <person name="Wei J."/>
            <person name="Xu J."/>
            <person name="St-Pierre B."/>
            <person name="Chen S."/>
            <person name="Sun C."/>
        </authorList>
    </citation>
    <scope>NUCLEOTIDE SEQUENCE [LARGE SCALE GENOMIC DNA]</scope>
</reference>
<gene>
    <name evidence="1" type="ORF">M9H77_33062</name>
</gene>
<evidence type="ECO:0000313" key="1">
    <source>
        <dbReference type="EMBL" id="KAI5655875.1"/>
    </source>
</evidence>
<name>A0ACC0A640_CATRO</name>
<organism evidence="1 2">
    <name type="scientific">Catharanthus roseus</name>
    <name type="common">Madagascar periwinkle</name>
    <name type="synonym">Vinca rosea</name>
    <dbReference type="NCBI Taxonomy" id="4058"/>
    <lineage>
        <taxon>Eukaryota</taxon>
        <taxon>Viridiplantae</taxon>
        <taxon>Streptophyta</taxon>
        <taxon>Embryophyta</taxon>
        <taxon>Tracheophyta</taxon>
        <taxon>Spermatophyta</taxon>
        <taxon>Magnoliopsida</taxon>
        <taxon>eudicotyledons</taxon>
        <taxon>Gunneridae</taxon>
        <taxon>Pentapetalae</taxon>
        <taxon>asterids</taxon>
        <taxon>lamiids</taxon>
        <taxon>Gentianales</taxon>
        <taxon>Apocynaceae</taxon>
        <taxon>Rauvolfioideae</taxon>
        <taxon>Vinceae</taxon>
        <taxon>Catharanthinae</taxon>
        <taxon>Catharanthus</taxon>
    </lineage>
</organism>
<dbReference type="EMBL" id="CM044707">
    <property type="protein sequence ID" value="KAI5655875.1"/>
    <property type="molecule type" value="Genomic_DNA"/>
</dbReference>
<dbReference type="Proteomes" id="UP001060085">
    <property type="component" value="Linkage Group LG07"/>
</dbReference>
<comment type="caution">
    <text evidence="1">The sequence shown here is derived from an EMBL/GenBank/DDBJ whole genome shotgun (WGS) entry which is preliminary data.</text>
</comment>
<sequence length="86" mass="9704">MDFNWMEEEHYCFMDKRELGKEASLEAARESLIAISYLTPDKVLSSVETLDSVDIVHATNGDSADDFRSKLISISYLQSPDDGLKN</sequence>